<feature type="transmembrane region" description="Helical" evidence="5">
    <location>
        <begin position="82"/>
        <end position="111"/>
    </location>
</feature>
<evidence type="ECO:0000256" key="5">
    <source>
        <dbReference type="SAM" id="Phobius"/>
    </source>
</evidence>
<dbReference type="PANTHER" id="PTHR47804:SF3">
    <property type="entry name" value="PROTEIN BRE4"/>
    <property type="match status" value="1"/>
</dbReference>
<dbReference type="Pfam" id="PF13515">
    <property type="entry name" value="FUSC_2"/>
    <property type="match status" value="1"/>
</dbReference>
<dbReference type="GO" id="GO:0016020">
    <property type="term" value="C:membrane"/>
    <property type="evidence" value="ECO:0007669"/>
    <property type="project" value="UniProtKB-SubCell"/>
</dbReference>
<evidence type="ECO:0000256" key="2">
    <source>
        <dbReference type="ARBA" id="ARBA00022692"/>
    </source>
</evidence>
<evidence type="ECO:0000256" key="3">
    <source>
        <dbReference type="ARBA" id="ARBA00022989"/>
    </source>
</evidence>
<evidence type="ECO:0000256" key="1">
    <source>
        <dbReference type="ARBA" id="ARBA00004141"/>
    </source>
</evidence>
<comment type="caution">
    <text evidence="7">The sequence shown here is derived from an EMBL/GenBank/DDBJ whole genome shotgun (WGS) entry which is preliminary data.</text>
</comment>
<keyword evidence="4 5" id="KW-0472">Membrane</keyword>
<dbReference type="Proteomes" id="UP000253934">
    <property type="component" value="Unassembled WGS sequence"/>
</dbReference>
<proteinExistence type="predicted"/>
<dbReference type="AlphaFoldDB" id="A0A369KZ88"/>
<comment type="subcellular location">
    <subcellularLocation>
        <location evidence="1">Membrane</location>
        <topology evidence="1">Multi-pass membrane protein</topology>
    </subcellularLocation>
</comment>
<feature type="domain" description="Integral membrane bound transporter" evidence="6">
    <location>
        <begin position="41"/>
        <end position="161"/>
    </location>
</feature>
<protein>
    <submittedName>
        <fullName evidence="7">FUSC family protein</fullName>
    </submittedName>
</protein>
<evidence type="ECO:0000313" key="8">
    <source>
        <dbReference type="Proteomes" id="UP000253934"/>
    </source>
</evidence>
<dbReference type="EMBL" id="QOVW01000011">
    <property type="protein sequence ID" value="RDB37044.1"/>
    <property type="molecule type" value="Genomic_DNA"/>
</dbReference>
<keyword evidence="8" id="KW-1185">Reference proteome</keyword>
<evidence type="ECO:0000313" key="7">
    <source>
        <dbReference type="EMBL" id="RDB37044.1"/>
    </source>
</evidence>
<gene>
    <name evidence="7" type="ORF">DCC88_01985</name>
</gene>
<organism evidence="7 8">
    <name type="scientific">Spirobacillus cienkowskii</name>
    <dbReference type="NCBI Taxonomy" id="495820"/>
    <lineage>
        <taxon>Bacteria</taxon>
        <taxon>Pseudomonadati</taxon>
        <taxon>Bdellovibrionota</taxon>
        <taxon>Oligoflexia</taxon>
        <taxon>Silvanigrellales</taxon>
        <taxon>Spirobacillus</taxon>
    </lineage>
</organism>
<name>A0A369KZ88_9BACT</name>
<feature type="transmembrane region" description="Helical" evidence="5">
    <location>
        <begin position="117"/>
        <end position="138"/>
    </location>
</feature>
<keyword evidence="3 5" id="KW-1133">Transmembrane helix</keyword>
<feature type="transmembrane region" description="Helical" evidence="5">
    <location>
        <begin position="47"/>
        <end position="70"/>
    </location>
</feature>
<dbReference type="PANTHER" id="PTHR47804">
    <property type="entry name" value="60S RIBOSOMAL PROTEIN L19"/>
    <property type="match status" value="1"/>
</dbReference>
<evidence type="ECO:0000259" key="6">
    <source>
        <dbReference type="Pfam" id="PF13515"/>
    </source>
</evidence>
<keyword evidence="2 5" id="KW-0812">Transmembrane</keyword>
<sequence length="375" mass="43606">MEYINQFKNFILNLINFEIFEIKRAWRTSIVCVVCLFVNEKWLKTEFPGWIIITAIACLQANFGATIIRVKERLFGTIFGCAAAFVVTILFQGNILIVVSLVLISCIFAIYNSVHTVYSYTYTVFFFTFGLISLYSLIFSDGVHFALLRVEDVAVGALFGTLGSLLLWPDFASNTFRKNLVDVVSETENLFQNIIDWVEDKIKDDEVYNQKVLSATNNQNARNKIIEIYYELGNRNYPLKEYEAFILSQERIHFSLLTIYNLLRIHTFEKNYNSAHTLYLVEQLVSIQNYFRVCVARLPLTKEKALQLSQGSQEYVLIEKLEKEAINFIHSHQVDTDSQVTIQNISKHRSLLERLFEEVKSMNVEIDNIIEFYMR</sequence>
<accession>A0A369KZ88</accession>
<dbReference type="InterPro" id="IPR049453">
    <property type="entry name" value="Memb_transporter_dom"/>
</dbReference>
<evidence type="ECO:0000256" key="4">
    <source>
        <dbReference type="ARBA" id="ARBA00023136"/>
    </source>
</evidence>
<reference evidence="7" key="1">
    <citation type="submission" date="2018-04" db="EMBL/GenBank/DDBJ databases">
        <title>Draft genome sequence of the Candidatus Spirobacillus cienkowskii, a pathogen of freshwater Daphnia species, reconstructed from hemolymph metagenomic reads.</title>
        <authorList>
            <person name="Bresciani L."/>
            <person name="Lemos L.N."/>
            <person name="Wale N."/>
            <person name="Lin J.Y."/>
            <person name="Fernandes G.R."/>
            <person name="Duffy M.A."/>
            <person name="Rodrigues J.M."/>
        </authorList>
    </citation>
    <scope>NUCLEOTIDE SEQUENCE [LARGE SCALE GENOMIC DNA]</scope>
    <source>
        <strain evidence="7">Binning01</strain>
    </source>
</reference>
<dbReference type="InterPro" id="IPR052430">
    <property type="entry name" value="IVT-Associated"/>
</dbReference>